<dbReference type="InterPro" id="IPR000917">
    <property type="entry name" value="Sulfatase_N"/>
</dbReference>
<dbReference type="InterPro" id="IPR017850">
    <property type="entry name" value="Alkaline_phosphatase_core_sf"/>
</dbReference>
<dbReference type="InterPro" id="IPR024607">
    <property type="entry name" value="Sulfatase_CS"/>
</dbReference>
<dbReference type="InterPro" id="IPR052701">
    <property type="entry name" value="GAG_Ulvan_Degrading_Sulfatases"/>
</dbReference>
<keyword evidence="2 5" id="KW-0378">Hydrolase</keyword>
<dbReference type="Gene3D" id="3.40.720.10">
    <property type="entry name" value="Alkaline Phosphatase, subunit A"/>
    <property type="match status" value="1"/>
</dbReference>
<organism evidence="5 6">
    <name type="scientific">Haliscomenobacter hydrossis (strain ATCC 27775 / DSM 1100 / LMG 10767 / O)</name>
    <dbReference type="NCBI Taxonomy" id="760192"/>
    <lineage>
        <taxon>Bacteria</taxon>
        <taxon>Pseudomonadati</taxon>
        <taxon>Bacteroidota</taxon>
        <taxon>Saprospiria</taxon>
        <taxon>Saprospirales</taxon>
        <taxon>Haliscomenobacteraceae</taxon>
        <taxon>Haliscomenobacter</taxon>
    </lineage>
</organism>
<evidence type="ECO:0000313" key="6">
    <source>
        <dbReference type="Proteomes" id="UP000008461"/>
    </source>
</evidence>
<dbReference type="Proteomes" id="UP000008461">
    <property type="component" value="Chromosome"/>
</dbReference>
<dbReference type="GO" id="GO:0016250">
    <property type="term" value="F:N-sulfoglucosamine sulfohydrolase activity"/>
    <property type="evidence" value="ECO:0007669"/>
    <property type="project" value="UniProtKB-EC"/>
</dbReference>
<keyword evidence="3" id="KW-0732">Signal</keyword>
<dbReference type="HOGENOM" id="CLU_006332_9_3_10"/>
<dbReference type="OrthoDB" id="9789742at2"/>
<reference evidence="5 6" key="1">
    <citation type="journal article" date="2011" name="Stand. Genomic Sci.">
        <title>Complete genome sequence of Haliscomenobacter hydrossis type strain (O).</title>
        <authorList>
            <consortium name="US DOE Joint Genome Institute (JGI-PGF)"/>
            <person name="Daligault H."/>
            <person name="Lapidus A."/>
            <person name="Zeytun A."/>
            <person name="Nolan M."/>
            <person name="Lucas S."/>
            <person name="Del Rio T.G."/>
            <person name="Tice H."/>
            <person name="Cheng J.F."/>
            <person name="Tapia R."/>
            <person name="Han C."/>
            <person name="Goodwin L."/>
            <person name="Pitluck S."/>
            <person name="Liolios K."/>
            <person name="Pagani I."/>
            <person name="Ivanova N."/>
            <person name="Huntemann M."/>
            <person name="Mavromatis K."/>
            <person name="Mikhailova N."/>
            <person name="Pati A."/>
            <person name="Chen A."/>
            <person name="Palaniappan K."/>
            <person name="Land M."/>
            <person name="Hauser L."/>
            <person name="Brambilla E.M."/>
            <person name="Rohde M."/>
            <person name="Verbarg S."/>
            <person name="Goker M."/>
            <person name="Bristow J."/>
            <person name="Eisen J.A."/>
            <person name="Markowitz V."/>
            <person name="Hugenholtz P."/>
            <person name="Kyrpides N.C."/>
            <person name="Klenk H.P."/>
            <person name="Woyke T."/>
        </authorList>
    </citation>
    <scope>NUCLEOTIDE SEQUENCE [LARGE SCALE GENOMIC DNA]</scope>
    <source>
        <strain evidence="6">ATCC 27775 / DSM 1100 / LMG 10767 / O</strain>
    </source>
</reference>
<dbReference type="EC" id="3.10.1.1" evidence="5"/>
<dbReference type="Pfam" id="PF00884">
    <property type="entry name" value="Sulfatase"/>
    <property type="match status" value="1"/>
</dbReference>
<dbReference type="PANTHER" id="PTHR43751">
    <property type="entry name" value="SULFATASE"/>
    <property type="match status" value="1"/>
</dbReference>
<proteinExistence type="inferred from homology"/>
<evidence type="ECO:0000259" key="4">
    <source>
        <dbReference type="Pfam" id="PF00884"/>
    </source>
</evidence>
<dbReference type="EMBL" id="CP002691">
    <property type="protein sequence ID" value="AEE54092.1"/>
    <property type="molecule type" value="Genomic_DNA"/>
</dbReference>
<dbReference type="CDD" id="cd16027">
    <property type="entry name" value="SGSH"/>
    <property type="match status" value="1"/>
</dbReference>
<feature type="domain" description="Sulfatase N-terminal" evidence="4">
    <location>
        <begin position="28"/>
        <end position="295"/>
    </location>
</feature>
<evidence type="ECO:0000313" key="5">
    <source>
        <dbReference type="EMBL" id="AEE54092.1"/>
    </source>
</evidence>
<accession>F4L674</accession>
<name>F4L674_HALH1</name>
<feature type="chain" id="PRO_5003312586" evidence="3">
    <location>
        <begin position="22"/>
        <end position="484"/>
    </location>
</feature>
<dbReference type="STRING" id="760192.Halhy_6272"/>
<dbReference type="AlphaFoldDB" id="F4L674"/>
<sequence length="484" mass="54796">MKKITLLTLSVLWALACSRPASEPVPSPNILFILADDWSYPFASIYGDTLLRTPNLDRLAKTGVVFTHAFCASPSCTPSRSAILTGKYPHNLGEGVNLVGKLDTAEITYVDLLQKHGYAVGFDRKGWAPGKFEKMGYQENPSGHRQEFKAFVDSIGPDKPFCFWWGTNDPHRPYDRGHGTRTGIDSTKLSVPPFLPDVPDVRGDLADYFAEIERIDQEIGELLKKLTDEGLLENTMIVITGDNGMPFPHAKANLYDYGTRVPLLISFPKRFKQNVRSETFVNLIDLAPTFLDIAKVSVQHKMDGLSLVPLLTANKTRHREEVYLERERHCMCRKNELGYPGYPMRAIRTKDYLYIQNLRPERTPAGDATIPGTPSEYGDVDGGPTKAYMMEHAQDEKIKSFFAMGFEKRPPEELYDVKADPFNLNNLAQSAQHTSTKQNLQARLSKWMQETNDPRRNGGGDEIDRYPTYDKAWITKWSIIFFDE</sequence>
<gene>
    <name evidence="5" type="ordered locus">Halhy_6272</name>
</gene>
<dbReference type="KEGG" id="hhy:Halhy_6272"/>
<keyword evidence="6" id="KW-1185">Reference proteome</keyword>
<dbReference type="eggNOG" id="COG3119">
    <property type="taxonomic scope" value="Bacteria"/>
</dbReference>
<reference key="2">
    <citation type="submission" date="2011-04" db="EMBL/GenBank/DDBJ databases">
        <title>Complete sequence of chromosome of Haliscomenobacter hydrossis DSM 1100.</title>
        <authorList>
            <consortium name="US DOE Joint Genome Institute (JGI-PGF)"/>
            <person name="Lucas S."/>
            <person name="Han J."/>
            <person name="Lapidus A."/>
            <person name="Bruce D."/>
            <person name="Goodwin L."/>
            <person name="Pitluck S."/>
            <person name="Peters L."/>
            <person name="Kyrpides N."/>
            <person name="Mavromatis K."/>
            <person name="Ivanova N."/>
            <person name="Ovchinnikova G."/>
            <person name="Pagani I."/>
            <person name="Daligault H."/>
            <person name="Detter J.C."/>
            <person name="Han C."/>
            <person name="Land M."/>
            <person name="Hauser L."/>
            <person name="Markowitz V."/>
            <person name="Cheng J.-F."/>
            <person name="Hugenholtz P."/>
            <person name="Woyke T."/>
            <person name="Wu D."/>
            <person name="Verbarg S."/>
            <person name="Frueling A."/>
            <person name="Brambilla E."/>
            <person name="Klenk H.-P."/>
            <person name="Eisen J.A."/>
        </authorList>
    </citation>
    <scope>NUCLEOTIDE SEQUENCE</scope>
    <source>
        <strain>DSM 1100</strain>
    </source>
</reference>
<dbReference type="PROSITE" id="PS51257">
    <property type="entry name" value="PROKAR_LIPOPROTEIN"/>
    <property type="match status" value="1"/>
</dbReference>
<dbReference type="RefSeq" id="WP_013768613.1">
    <property type="nucleotide sequence ID" value="NC_015510.1"/>
</dbReference>
<evidence type="ECO:0000256" key="3">
    <source>
        <dbReference type="SAM" id="SignalP"/>
    </source>
</evidence>
<comment type="similarity">
    <text evidence="1">Belongs to the sulfatase family.</text>
</comment>
<dbReference type="SUPFAM" id="SSF53649">
    <property type="entry name" value="Alkaline phosphatase-like"/>
    <property type="match status" value="1"/>
</dbReference>
<feature type="signal peptide" evidence="3">
    <location>
        <begin position="1"/>
        <end position="21"/>
    </location>
</feature>
<dbReference type="PANTHER" id="PTHR43751:SF1">
    <property type="entry name" value="SULFATASE ATSG-RELATED"/>
    <property type="match status" value="1"/>
</dbReference>
<protein>
    <submittedName>
        <fullName evidence="5">N-sulfoglucosamine sulfohydrolase</fullName>
        <ecNumber evidence="5">3.10.1.1</ecNumber>
    </submittedName>
</protein>
<evidence type="ECO:0000256" key="2">
    <source>
        <dbReference type="ARBA" id="ARBA00022801"/>
    </source>
</evidence>
<evidence type="ECO:0000256" key="1">
    <source>
        <dbReference type="ARBA" id="ARBA00008779"/>
    </source>
</evidence>
<dbReference type="PROSITE" id="PS00523">
    <property type="entry name" value="SULFATASE_1"/>
    <property type="match status" value="1"/>
</dbReference>